<dbReference type="PANTHER" id="PTHR45947">
    <property type="entry name" value="SULFOQUINOVOSYL TRANSFERASE SQD2"/>
    <property type="match status" value="1"/>
</dbReference>
<dbReference type="Pfam" id="PF00534">
    <property type="entry name" value="Glycos_transf_1"/>
    <property type="match status" value="1"/>
</dbReference>
<dbReference type="AlphaFoldDB" id="A0A8T8DWZ3"/>
<dbReference type="SUPFAM" id="SSF53756">
    <property type="entry name" value="UDP-Glycosyltransferase/glycogen phosphorylase"/>
    <property type="match status" value="1"/>
</dbReference>
<keyword evidence="3" id="KW-1185">Reference proteome</keyword>
<protein>
    <submittedName>
        <fullName evidence="2">Glycosyltransferase</fullName>
    </submittedName>
</protein>
<dbReference type="Gene3D" id="3.40.50.2000">
    <property type="entry name" value="Glycogen Phosphorylase B"/>
    <property type="match status" value="2"/>
</dbReference>
<dbReference type="InterPro" id="IPR001296">
    <property type="entry name" value="Glyco_trans_1"/>
</dbReference>
<feature type="domain" description="Glycosyl transferase family 1" evidence="1">
    <location>
        <begin position="176"/>
        <end position="320"/>
    </location>
</feature>
<gene>
    <name evidence="2" type="ORF">JMJ58_13650</name>
</gene>
<accession>A0A8T8DWZ3</accession>
<dbReference type="PANTHER" id="PTHR45947:SF3">
    <property type="entry name" value="SULFOQUINOVOSYL TRANSFERASE SQD2"/>
    <property type="match status" value="1"/>
</dbReference>
<dbReference type="GeneID" id="62876188"/>
<dbReference type="GO" id="GO:0016757">
    <property type="term" value="F:glycosyltransferase activity"/>
    <property type="evidence" value="ECO:0007669"/>
    <property type="project" value="InterPro"/>
</dbReference>
<dbReference type="RefSeq" id="WP_204746892.1">
    <property type="nucleotide sequence ID" value="NZ_CP069188.1"/>
</dbReference>
<dbReference type="KEGG" id="hsal:JMJ58_13650"/>
<reference evidence="2 3" key="1">
    <citation type="submission" date="2021-01" db="EMBL/GenBank/DDBJ databases">
        <title>Genome Sequence and Methylation Pattern of Haloterrigena salifodinae BOL5-1, An Extremely Halophilic Archaeon from a Bolivian Salt Mine.</title>
        <authorList>
            <person name="DasSarma P."/>
            <person name="Anton B.P."/>
            <person name="DasSarma S.L."/>
            <person name="von Ehrenheim H.A.L."/>
            <person name="Martinez F.L."/>
            <person name="Guzman D."/>
            <person name="Roberts R.J."/>
            <person name="DasSarma S."/>
        </authorList>
    </citation>
    <scope>NUCLEOTIDE SEQUENCE [LARGE SCALE GENOMIC DNA]</scope>
    <source>
        <strain evidence="2 3">BOL5-1</strain>
    </source>
</reference>
<evidence type="ECO:0000259" key="1">
    <source>
        <dbReference type="Pfam" id="PF00534"/>
    </source>
</evidence>
<dbReference type="EMBL" id="CP069188">
    <property type="protein sequence ID" value="QRV13985.1"/>
    <property type="molecule type" value="Genomic_DNA"/>
</dbReference>
<dbReference type="OrthoDB" id="132546at2157"/>
<sequence length="341" mass="38165">MQVAVVHDGTIHPGGAVNVVVEATHALNADLYVGFSGKEAEWWEQRVPNAVSIQRTTSRGGTVNDIRTAWSILNLDLREYDIVLTSGPAAKFFQPYDNQLHLHYIHHPPLSSLWFDGSLFAYLVKLIDRVETSAVPHLVANSDLTATRVYRQYNYEVDQVIAPPVDVAKFSPNATRVENQIVMVGRLEERKRSTIAVNAFRSLPEYRLKLVGDGPLREKIEQDTPSNVDILGYVDDATLRRTVEESIAGVFLAEREDFGITPIEYMAAGMPVVGVDEPNTNNQIDQETGVLVDPTPDAVADGIRTAVGREWDRETIRSRAEDYGSERFRTKIREFVETIDS</sequence>
<name>A0A8T8DWZ3_9EURY</name>
<dbReference type="InterPro" id="IPR050194">
    <property type="entry name" value="Glycosyltransferase_grp1"/>
</dbReference>
<organism evidence="2 3">
    <name type="scientific">Haloterrigena salifodinae</name>
    <dbReference type="NCBI Taxonomy" id="2675099"/>
    <lineage>
        <taxon>Archaea</taxon>
        <taxon>Methanobacteriati</taxon>
        <taxon>Methanobacteriota</taxon>
        <taxon>Stenosarchaea group</taxon>
        <taxon>Halobacteria</taxon>
        <taxon>Halobacteriales</taxon>
        <taxon>Natrialbaceae</taxon>
        <taxon>Haloterrigena</taxon>
    </lineage>
</organism>
<dbReference type="Proteomes" id="UP000637819">
    <property type="component" value="Chromosome"/>
</dbReference>
<evidence type="ECO:0000313" key="2">
    <source>
        <dbReference type="EMBL" id="QRV13985.1"/>
    </source>
</evidence>
<evidence type="ECO:0000313" key="3">
    <source>
        <dbReference type="Proteomes" id="UP000637819"/>
    </source>
</evidence>
<proteinExistence type="predicted"/>